<evidence type="ECO:0000256" key="9">
    <source>
        <dbReference type="ARBA" id="ARBA00031501"/>
    </source>
</evidence>
<dbReference type="EMBL" id="JAGQFT020000005">
    <property type="protein sequence ID" value="MBS7457331.1"/>
    <property type="molecule type" value="Genomic_DNA"/>
</dbReference>
<sequence length="688" mass="73852">MSEDALTALAREAGISIDWRDAFDKPQRVAPDVLRRVLGILDLPAGSDADIADSRARIEAERSGSTLPALVTARVGEAPALRLPAGTKRFKLVAEDGTALAEGRAGGSLPAVDRPGYHRLWIDETELELAVAPQRAFGVADAAGAGARLAGSAAQLYSLRREGGAGVGDFTALEEHVRTLAPRGLDAMAISPVHAMFAAAPQRFSPYSPSSRLFLNTLHVDPARALGPEALREFVDDGHLARAAALEAAETVDWPGVAAHRHAAMRALYRQLARHPQAAADFARWRAQAGEPLERHARFEALQLHFARVHGEVRGWQGWDPDFRDPASPAVAAFAAEHAAEVGYHAWLQYLAAQGLDGAQRAAREAGMAIGLIADLAVGSDPGGSQAWSHRDEMLQGVSVGAPPDLLNAQGQDWGLTTFSARGLRASGFAGFRAMLRAAFAHAGGARIDHILGLKRLWLVPHGGGANDGAYVDYPFEDLRRLIALESHRHRAIAIGEDLGTIPEGFGDTLAADGILGIRVLWFERHWPRTFLMPWQWSDQAMATTTTHDLPTAAGWWRGQDIRHRERLGLSEDPVKEYAERRADAVALWETMDRAEIAAGAPPEDWDGHPFARACAATIAATPAPLALLPLEDVLGLVEQPNLPGPTDDGHPNWRRRLPADAAGIVATPIAQATLDALTQGRGRRSAS</sequence>
<proteinExistence type="inferred from homology"/>
<evidence type="ECO:0000256" key="5">
    <source>
        <dbReference type="ARBA" id="ARBA00022676"/>
    </source>
</evidence>
<dbReference type="SUPFAM" id="SSF51445">
    <property type="entry name" value="(Trans)glycosidases"/>
    <property type="match status" value="1"/>
</dbReference>
<dbReference type="NCBIfam" id="TIGR00217">
    <property type="entry name" value="malQ"/>
    <property type="match status" value="1"/>
</dbReference>
<reference evidence="11 12" key="1">
    <citation type="journal article" date="2021" name="Microbiol. Resour. Announc.">
        <title>Draft Genome Sequence of Coralloluteibacterium stylophorae LMG 29479T.</title>
        <authorList>
            <person name="Karlyshev A.V."/>
            <person name="Kudryashova E.B."/>
            <person name="Ariskina E.V."/>
            <person name="Conroy A.P."/>
            <person name="Abidueva E.Y."/>
        </authorList>
    </citation>
    <scope>NUCLEOTIDE SEQUENCE [LARGE SCALE GENOMIC DNA]</scope>
    <source>
        <strain evidence="11 12">LMG 29479</strain>
    </source>
</reference>
<dbReference type="AlphaFoldDB" id="A0AAP2CAJ7"/>
<evidence type="ECO:0000256" key="4">
    <source>
        <dbReference type="ARBA" id="ARBA00020295"/>
    </source>
</evidence>
<evidence type="ECO:0000256" key="6">
    <source>
        <dbReference type="ARBA" id="ARBA00022679"/>
    </source>
</evidence>
<protein>
    <recommendedName>
        <fullName evidence="4 10">4-alpha-glucanotransferase</fullName>
        <ecNumber evidence="3 10">2.4.1.25</ecNumber>
    </recommendedName>
    <alternativeName>
        <fullName evidence="8 10">Amylomaltase</fullName>
    </alternativeName>
    <alternativeName>
        <fullName evidence="9 10">Disproportionating enzyme</fullName>
    </alternativeName>
</protein>
<keyword evidence="12" id="KW-1185">Reference proteome</keyword>
<dbReference type="PANTHER" id="PTHR32438">
    <property type="entry name" value="4-ALPHA-GLUCANOTRANSFERASE DPE1, CHLOROPLASTIC/AMYLOPLASTIC"/>
    <property type="match status" value="1"/>
</dbReference>
<evidence type="ECO:0000256" key="8">
    <source>
        <dbReference type="ARBA" id="ARBA00031423"/>
    </source>
</evidence>
<comment type="similarity">
    <text evidence="2 10">Belongs to the disproportionating enzyme family.</text>
</comment>
<comment type="catalytic activity">
    <reaction evidence="1 10">
        <text>Transfers a segment of a (1-&gt;4)-alpha-D-glucan to a new position in an acceptor, which may be glucose or a (1-&gt;4)-alpha-D-glucan.</text>
        <dbReference type="EC" id="2.4.1.25"/>
    </reaction>
</comment>
<accession>A0AAP2CAJ7</accession>
<evidence type="ECO:0000256" key="2">
    <source>
        <dbReference type="ARBA" id="ARBA00005684"/>
    </source>
</evidence>
<dbReference type="GO" id="GO:0005975">
    <property type="term" value="P:carbohydrate metabolic process"/>
    <property type="evidence" value="ECO:0007669"/>
    <property type="project" value="InterPro"/>
</dbReference>
<evidence type="ECO:0000313" key="11">
    <source>
        <dbReference type="EMBL" id="MBS7457331.1"/>
    </source>
</evidence>
<dbReference type="EC" id="2.4.1.25" evidence="3 10"/>
<organism evidence="11 12">
    <name type="scientific">Coralloluteibacterium stylophorae</name>
    <dbReference type="NCBI Taxonomy" id="1776034"/>
    <lineage>
        <taxon>Bacteria</taxon>
        <taxon>Pseudomonadati</taxon>
        <taxon>Pseudomonadota</taxon>
        <taxon>Gammaproteobacteria</taxon>
        <taxon>Lysobacterales</taxon>
        <taxon>Lysobacteraceae</taxon>
        <taxon>Coralloluteibacterium</taxon>
    </lineage>
</organism>
<comment type="caution">
    <text evidence="11">The sequence shown here is derived from an EMBL/GenBank/DDBJ whole genome shotgun (WGS) entry which is preliminary data.</text>
</comment>
<dbReference type="Gene3D" id="3.20.20.80">
    <property type="entry name" value="Glycosidases"/>
    <property type="match status" value="1"/>
</dbReference>
<dbReference type="Pfam" id="PF02446">
    <property type="entry name" value="Glyco_hydro_77"/>
    <property type="match status" value="1"/>
</dbReference>
<keyword evidence="5 10" id="KW-0328">Glycosyltransferase</keyword>
<evidence type="ECO:0000256" key="1">
    <source>
        <dbReference type="ARBA" id="ARBA00000439"/>
    </source>
</evidence>
<keyword evidence="7 10" id="KW-0119">Carbohydrate metabolism</keyword>
<dbReference type="GO" id="GO:0004134">
    <property type="term" value="F:4-alpha-glucanotransferase activity"/>
    <property type="evidence" value="ECO:0007669"/>
    <property type="project" value="UniProtKB-EC"/>
</dbReference>
<evidence type="ECO:0000256" key="7">
    <source>
        <dbReference type="ARBA" id="ARBA00023277"/>
    </source>
</evidence>
<dbReference type="RefSeq" id="WP_213173628.1">
    <property type="nucleotide sequence ID" value="NZ_JAGQFT020000005.1"/>
</dbReference>
<name>A0AAP2CAJ7_9GAMM</name>
<evidence type="ECO:0000256" key="10">
    <source>
        <dbReference type="RuleBase" id="RU361207"/>
    </source>
</evidence>
<dbReference type="Proteomes" id="UP000675747">
    <property type="component" value="Unassembled WGS sequence"/>
</dbReference>
<keyword evidence="6 10" id="KW-0808">Transferase</keyword>
<dbReference type="InterPro" id="IPR003385">
    <property type="entry name" value="Glyco_hydro_77"/>
</dbReference>
<gene>
    <name evidence="11" type="primary">malQ</name>
    <name evidence="11" type="ORF">KB893_009305</name>
</gene>
<evidence type="ECO:0000313" key="12">
    <source>
        <dbReference type="Proteomes" id="UP000675747"/>
    </source>
</evidence>
<dbReference type="InterPro" id="IPR017853">
    <property type="entry name" value="GH"/>
</dbReference>
<dbReference type="PANTHER" id="PTHR32438:SF5">
    <property type="entry name" value="4-ALPHA-GLUCANOTRANSFERASE DPE1, CHLOROPLASTIC_AMYLOPLASTIC"/>
    <property type="match status" value="1"/>
</dbReference>
<evidence type="ECO:0000256" key="3">
    <source>
        <dbReference type="ARBA" id="ARBA00012560"/>
    </source>
</evidence>